<gene>
    <name evidence="2" type="ORF">AGR4C_Lc50146</name>
</gene>
<dbReference type="EMBL" id="FBWC01000027">
    <property type="protein sequence ID" value="CUX58030.1"/>
    <property type="molecule type" value="Genomic_DNA"/>
</dbReference>
<dbReference type="Pfam" id="PF07157">
    <property type="entry name" value="DNA_circ_N"/>
    <property type="match status" value="1"/>
</dbReference>
<dbReference type="RefSeq" id="WP_080866980.1">
    <property type="nucleotide sequence ID" value="NZ_LT009731.1"/>
</dbReference>
<name>A0A1S7RVL1_AGRTU</name>
<sequence length="414" mass="43046">MLLDSLNAAEGLLPGVYRGIPLSIVDVSSDHGRRVLEYLFPGVDPAAYDDFGVGPSGISIEALYVGDDYRTRAQLLAKAFETPGPALLIHPWLGPMQVIMEEPAQIRFSERELRVIRVSARFKRAPSSSASGFSGGLLPSALVSFTSAVTSLAASIALTVISSARTAATIRSRRVTSSVADSITARPDARSAVSQIRSALEASSPSSPIAFDTWASSAASVIAQTIEVPAVAPATTAVAATPSAQALMSAGLSIASGLVTEAGKAPSAIDALLLAGAAGQFLAATAEQSSYADFVSRQEALRYRAAMTSTLASLVDQVEQQSPDTMQAASSALSSAARSLTAAIVSDLNEVIGRLPSVRRLSVNRDADAWLVAQHLSGDTPTLLETVYADIVARNDPSHPAQLPAGDIEFLERG</sequence>
<feature type="domain" description="DNA circulation N-terminal" evidence="1">
    <location>
        <begin position="13"/>
        <end position="98"/>
    </location>
</feature>
<evidence type="ECO:0000313" key="2">
    <source>
        <dbReference type="EMBL" id="CUX58030.1"/>
    </source>
</evidence>
<proteinExistence type="predicted"/>
<protein>
    <submittedName>
        <fullName evidence="2">DNA circulation family protein</fullName>
    </submittedName>
</protein>
<dbReference type="Proteomes" id="UP000191897">
    <property type="component" value="Unassembled WGS sequence"/>
</dbReference>
<dbReference type="AlphaFoldDB" id="A0A1S7RVL1"/>
<accession>A0A1S7RVL1</accession>
<dbReference type="InterPro" id="IPR009826">
    <property type="entry name" value="DNA_circ_N"/>
</dbReference>
<organism evidence="2 3">
    <name type="scientific">Agrobacterium tumefaciens str. Kerr 14</name>
    <dbReference type="NCBI Taxonomy" id="1183424"/>
    <lineage>
        <taxon>Bacteria</taxon>
        <taxon>Pseudomonadati</taxon>
        <taxon>Pseudomonadota</taxon>
        <taxon>Alphaproteobacteria</taxon>
        <taxon>Hyphomicrobiales</taxon>
        <taxon>Rhizobiaceae</taxon>
        <taxon>Rhizobium/Agrobacterium group</taxon>
        <taxon>Agrobacterium</taxon>
        <taxon>Agrobacterium tumefaciens complex</taxon>
    </lineage>
</organism>
<reference evidence="2 3" key="1">
    <citation type="submission" date="2016-01" db="EMBL/GenBank/DDBJ databases">
        <authorList>
            <person name="Oliw E.H."/>
        </authorList>
    </citation>
    <scope>NUCLEOTIDE SEQUENCE [LARGE SCALE GENOMIC DNA]</scope>
    <source>
        <strain evidence="2 3">Kerr 14</strain>
    </source>
</reference>
<evidence type="ECO:0000313" key="3">
    <source>
        <dbReference type="Proteomes" id="UP000191897"/>
    </source>
</evidence>
<evidence type="ECO:0000259" key="1">
    <source>
        <dbReference type="Pfam" id="PF07157"/>
    </source>
</evidence>